<proteinExistence type="predicted"/>
<dbReference type="STRING" id="888268.A0A1E5UIS0"/>
<sequence length="91" mass="9872">MAHGCPTTTTSSLLLFFILSCLIIGHALCNHGHHGRTSGSFPYTNTESQTRIGFGHNTGYLSSASRHGGSMPKERLGRRDEALRWGKEAEG</sequence>
<keyword evidence="2" id="KW-0732">Signal</keyword>
<dbReference type="EMBL" id="LWDX02075898">
    <property type="protein sequence ID" value="OEL12770.1"/>
    <property type="molecule type" value="Genomic_DNA"/>
</dbReference>
<comment type="caution">
    <text evidence="3">The sequence shown here is derived from an EMBL/GenBank/DDBJ whole genome shotgun (WGS) entry which is preliminary data.</text>
</comment>
<keyword evidence="4" id="KW-1185">Reference proteome</keyword>
<gene>
    <name evidence="3" type="ORF">BAE44_0026213</name>
</gene>
<feature type="compositionally biased region" description="Polar residues" evidence="1">
    <location>
        <begin position="38"/>
        <end position="51"/>
    </location>
</feature>
<evidence type="ECO:0000313" key="4">
    <source>
        <dbReference type="Proteomes" id="UP000095767"/>
    </source>
</evidence>
<reference evidence="3 4" key="1">
    <citation type="submission" date="2016-09" db="EMBL/GenBank/DDBJ databases">
        <title>The draft genome of Dichanthelium oligosanthes: A C3 panicoid grass species.</title>
        <authorList>
            <person name="Studer A.J."/>
            <person name="Schnable J.C."/>
            <person name="Brutnell T.P."/>
        </authorList>
    </citation>
    <scope>NUCLEOTIDE SEQUENCE [LARGE SCALE GENOMIC DNA]</scope>
    <source>
        <strain evidence="4">cv. Kellogg 1175</strain>
        <tissue evidence="3">Leaf</tissue>
    </source>
</reference>
<dbReference type="Proteomes" id="UP000095767">
    <property type="component" value="Unassembled WGS sequence"/>
</dbReference>
<protein>
    <submittedName>
        <fullName evidence="3">Uncharacterized protein</fullName>
    </submittedName>
</protein>
<name>A0A1E5UIS0_9POAL</name>
<accession>A0A1E5UIS0</accession>
<feature type="chain" id="PRO_5009187021" evidence="2">
    <location>
        <begin position="30"/>
        <end position="91"/>
    </location>
</feature>
<feature type="compositionally biased region" description="Basic and acidic residues" evidence="1">
    <location>
        <begin position="72"/>
        <end position="91"/>
    </location>
</feature>
<feature type="signal peptide" evidence="2">
    <location>
        <begin position="1"/>
        <end position="29"/>
    </location>
</feature>
<organism evidence="3 4">
    <name type="scientific">Dichanthelium oligosanthes</name>
    <dbReference type="NCBI Taxonomy" id="888268"/>
    <lineage>
        <taxon>Eukaryota</taxon>
        <taxon>Viridiplantae</taxon>
        <taxon>Streptophyta</taxon>
        <taxon>Embryophyta</taxon>
        <taxon>Tracheophyta</taxon>
        <taxon>Spermatophyta</taxon>
        <taxon>Magnoliopsida</taxon>
        <taxon>Liliopsida</taxon>
        <taxon>Poales</taxon>
        <taxon>Poaceae</taxon>
        <taxon>PACMAD clade</taxon>
        <taxon>Panicoideae</taxon>
        <taxon>Panicodae</taxon>
        <taxon>Paniceae</taxon>
        <taxon>Dichantheliinae</taxon>
        <taxon>Dichanthelium</taxon>
    </lineage>
</organism>
<evidence type="ECO:0000313" key="3">
    <source>
        <dbReference type="EMBL" id="OEL12770.1"/>
    </source>
</evidence>
<evidence type="ECO:0000256" key="1">
    <source>
        <dbReference type="SAM" id="MobiDB-lite"/>
    </source>
</evidence>
<evidence type="ECO:0000256" key="2">
    <source>
        <dbReference type="SAM" id="SignalP"/>
    </source>
</evidence>
<feature type="region of interest" description="Disordered" evidence="1">
    <location>
        <begin position="38"/>
        <end position="91"/>
    </location>
</feature>
<dbReference type="AlphaFoldDB" id="A0A1E5UIS0"/>